<reference evidence="6 7" key="1">
    <citation type="submission" date="2010-07" db="EMBL/GenBank/DDBJ databases">
        <title>The complete genome of Methanosalsum zhilinae DSM 4017.</title>
        <authorList>
            <consortium name="US DOE Joint Genome Institute (JGI-PGF)"/>
            <person name="Lucas S."/>
            <person name="Copeland A."/>
            <person name="Lapidus A."/>
            <person name="Glavina del Rio T."/>
            <person name="Dalin E."/>
            <person name="Tice H."/>
            <person name="Bruce D."/>
            <person name="Goodwin L."/>
            <person name="Pitluck S."/>
            <person name="Kyrpides N."/>
            <person name="Mavromatis K."/>
            <person name="Ovchinnikova G."/>
            <person name="Daligault H."/>
            <person name="Detter J.C."/>
            <person name="Han C."/>
            <person name="Tapia R."/>
            <person name="Larimer F."/>
            <person name="Land M."/>
            <person name="Hauser L."/>
            <person name="Markowitz V."/>
            <person name="Cheng J.-F."/>
            <person name="Hugenholtz P."/>
            <person name="Woyke T."/>
            <person name="Wu D."/>
            <person name="Spring S."/>
            <person name="Schueler E."/>
            <person name="Brambilla E."/>
            <person name="Klenk H.-P."/>
            <person name="Eisen J.A."/>
        </authorList>
    </citation>
    <scope>NUCLEOTIDE SEQUENCE [LARGE SCALE GENOMIC DNA]</scope>
    <source>
        <strain evidence="7">DSM 4017 / NBRC 107636 / OCM 62 / WeN5</strain>
    </source>
</reference>
<proteinExistence type="inferred from homology"/>
<dbReference type="KEGG" id="mzh:Mzhil_0394"/>
<dbReference type="OrthoDB" id="8749at2157"/>
<feature type="transmembrane region" description="Helical" evidence="5">
    <location>
        <begin position="279"/>
        <end position="299"/>
    </location>
</feature>
<evidence type="ECO:0000256" key="1">
    <source>
        <dbReference type="ARBA" id="ARBA00022475"/>
    </source>
</evidence>
<dbReference type="RefSeq" id="WP_013897708.1">
    <property type="nucleotide sequence ID" value="NC_015676.1"/>
</dbReference>
<keyword evidence="1 5" id="KW-1003">Cell membrane</keyword>
<dbReference type="InterPro" id="IPR005372">
    <property type="entry name" value="UPF0182"/>
</dbReference>
<dbReference type="EMBL" id="CP002101">
    <property type="protein sequence ID" value="AEH60269.1"/>
    <property type="molecule type" value="Genomic_DNA"/>
</dbReference>
<name>F7XPE1_METZD</name>
<evidence type="ECO:0000313" key="7">
    <source>
        <dbReference type="Proteomes" id="UP000006622"/>
    </source>
</evidence>
<feature type="transmembrane region" description="Helical" evidence="5">
    <location>
        <begin position="91"/>
        <end position="111"/>
    </location>
</feature>
<dbReference type="AlphaFoldDB" id="F7XPE1"/>
<keyword evidence="3 5" id="KW-1133">Transmembrane helix</keyword>
<evidence type="ECO:0000256" key="5">
    <source>
        <dbReference type="HAMAP-Rule" id="MF_01600"/>
    </source>
</evidence>
<feature type="transmembrane region" description="Helical" evidence="5">
    <location>
        <begin position="203"/>
        <end position="225"/>
    </location>
</feature>
<dbReference type="Proteomes" id="UP000006622">
    <property type="component" value="Chromosome"/>
</dbReference>
<evidence type="ECO:0000256" key="2">
    <source>
        <dbReference type="ARBA" id="ARBA00022692"/>
    </source>
</evidence>
<evidence type="ECO:0000256" key="3">
    <source>
        <dbReference type="ARBA" id="ARBA00022989"/>
    </source>
</evidence>
<dbReference type="GO" id="GO:0005886">
    <property type="term" value="C:plasma membrane"/>
    <property type="evidence" value="ECO:0007669"/>
    <property type="project" value="UniProtKB-SubCell"/>
</dbReference>
<dbReference type="Pfam" id="PF03699">
    <property type="entry name" value="UPF0182"/>
    <property type="match status" value="1"/>
</dbReference>
<comment type="subcellular location">
    <subcellularLocation>
        <location evidence="5">Cell membrane</location>
        <topology evidence="5">Multi-pass membrane protein</topology>
    </subcellularLocation>
</comment>
<protein>
    <recommendedName>
        <fullName evidence="5">UPF0182 protein Mzhil_0394</fullName>
    </recommendedName>
</protein>
<dbReference type="PANTHER" id="PTHR39344:SF1">
    <property type="entry name" value="UPF0182 PROTEIN SLL1060"/>
    <property type="match status" value="1"/>
</dbReference>
<dbReference type="GeneID" id="10821999"/>
<keyword evidence="2 5" id="KW-0812">Transmembrane</keyword>
<sequence length="904" mass="104238" precursor="true">MISKPIYILIALIAVIFGIGPAMGYYTEYLWYDMTGYLSVFLTILSWRALLFLVGFLIVFAFIYLNIGIAKKTVKAILGDGEEKHTEIDGLIVPGAIVLSLIFGLSISSQWETILLYLNMVPAGIEDPIFSRDVSFYLFQLPFMEMIRNILLSMTIFVLIFTGILYLYKLESVLNPQYSTEATEYITPDSDIVEFLNRIPSKVLMHISVLMGLLFLIIGFGFYLSRFEILFSQMGVVAGAGYTDINIRLPLLTVTAVICSLVGAALIANVKLKNIKIPLLGVSIIVIMILLTSFAPAAYQQIKVEPTELQLEEPYLRHNIDYTRMGYGLSDIEVKPFDYNPEITRSAIENNEDVLSNIKIWDQRALQNTYRQTQQIRTYYEFNDVDTDRYYVNGEYRQFMISVREMDITNLDPSARTWVNERLVYTHGYGAVMNSVSEKTDDGRPELVLRDIPPQGDFDLTNPRIYYGEMTRDYKIVNSGQPELDYPQAEGNVFTHYDGTGGVQLDSMFKRLAYMLRFGDINFILSQYITEESRVMYDHQINQRAAKIAPFLAYESDPYPVIHDGKIFWIIDAYTISDKFPYSERYRTGAGDINYIRNSVKVVIDAYEGNVDYYVMENEPMIDTYSQIFPDMFKPYEDMPENLKNHIRYPKEYFSVQMDIYRNYHMTDTETFYNKEDAWQVPREYYRGSTIQMEPYYIMTRLPNGEGIEYILMQPFTPRNRQNMISWIAARCDEPNYGQLIHYEFPKDRLIYGPNQIESRIDQDPEISQLFTLWGQQGSSVIRGNLLVVPLDSSILYIEPVFISADEGEIPELRRIIVSSGETVYMGLDLMTSLQVLLGDEVIDGEPVPLPGDARELANQALEHYNAAQDHLREGNWAGYGQEMEQVRDLIEQISHIMMEVEEQ</sequence>
<dbReference type="HOGENOM" id="CLU_007733_0_0_2"/>
<gene>
    <name evidence="6" type="ordered locus">Mzhil_0394</name>
</gene>
<keyword evidence="4 5" id="KW-0472">Membrane</keyword>
<organism evidence="6 7">
    <name type="scientific">Methanosalsum zhilinae (strain DSM 4017 / NBRC 107636 / OCM 62 / WeN5)</name>
    <name type="common">Methanohalophilus zhilinae</name>
    <dbReference type="NCBI Taxonomy" id="679901"/>
    <lineage>
        <taxon>Archaea</taxon>
        <taxon>Methanobacteriati</taxon>
        <taxon>Methanobacteriota</taxon>
        <taxon>Stenosarchaea group</taxon>
        <taxon>Methanomicrobia</taxon>
        <taxon>Methanosarcinales</taxon>
        <taxon>Methanosarcinaceae</taxon>
        <taxon>Methanosalsum</taxon>
    </lineage>
</organism>
<comment type="similarity">
    <text evidence="5">Belongs to the UPF0182 family.</text>
</comment>
<feature type="transmembrane region" description="Helical" evidence="5">
    <location>
        <begin position="47"/>
        <end position="70"/>
    </location>
</feature>
<dbReference type="PANTHER" id="PTHR39344">
    <property type="entry name" value="UPF0182 PROTEIN SLL1060"/>
    <property type="match status" value="1"/>
</dbReference>
<evidence type="ECO:0000256" key="4">
    <source>
        <dbReference type="ARBA" id="ARBA00023136"/>
    </source>
</evidence>
<feature type="transmembrane region" description="Helical" evidence="5">
    <location>
        <begin position="146"/>
        <end position="168"/>
    </location>
</feature>
<dbReference type="HAMAP" id="MF_01600">
    <property type="entry name" value="UPF0182"/>
    <property type="match status" value="1"/>
</dbReference>
<keyword evidence="7" id="KW-1185">Reference proteome</keyword>
<dbReference type="GO" id="GO:0005576">
    <property type="term" value="C:extracellular region"/>
    <property type="evidence" value="ECO:0007669"/>
    <property type="project" value="TreeGrafter"/>
</dbReference>
<feature type="transmembrane region" description="Helical" evidence="5">
    <location>
        <begin position="7"/>
        <end position="27"/>
    </location>
</feature>
<feature type="transmembrane region" description="Helical" evidence="5">
    <location>
        <begin position="245"/>
        <end position="267"/>
    </location>
</feature>
<evidence type="ECO:0000313" key="6">
    <source>
        <dbReference type="EMBL" id="AEH60269.1"/>
    </source>
</evidence>
<accession>F7XPE1</accession>